<dbReference type="CDD" id="cd00466">
    <property type="entry name" value="DHQase_II"/>
    <property type="match status" value="1"/>
</dbReference>
<sequence length="194" mass="22222">MIQFILVIKNSKFIFNKIFSISKEFALDRGAEQINHEYSKYQFFFRTFAPKYSIKNMKRIQIINGPNLNLLGKREPSVYGSRSFESYLEELKTRFPGVVLSYFQSNVEGELVNKLHEVGFEADGIILNAGAYTHTSIAIADAIRSITSPVIEVHISNVYQRESFRHHSYLSQVCKGCIIGFGLDSYRLAIESFL</sequence>
<keyword evidence="2 3" id="KW-0456">Lyase</keyword>
<dbReference type="HAMAP" id="MF_00169">
    <property type="entry name" value="AroQ"/>
    <property type="match status" value="1"/>
</dbReference>
<evidence type="ECO:0000313" key="3">
    <source>
        <dbReference type="EMBL" id="MPL85348.1"/>
    </source>
</evidence>
<dbReference type="InterPro" id="IPR036441">
    <property type="entry name" value="DHquinase_II_sf"/>
</dbReference>
<dbReference type="PANTHER" id="PTHR21272:SF3">
    <property type="entry name" value="CATABOLIC 3-DEHYDROQUINASE"/>
    <property type="match status" value="1"/>
</dbReference>
<dbReference type="PANTHER" id="PTHR21272">
    <property type="entry name" value="CATABOLIC 3-DEHYDROQUINASE"/>
    <property type="match status" value="1"/>
</dbReference>
<dbReference type="NCBIfam" id="NF003805">
    <property type="entry name" value="PRK05395.1-2"/>
    <property type="match status" value="1"/>
</dbReference>
<dbReference type="PROSITE" id="PS01029">
    <property type="entry name" value="DEHYDROQUINASE_II"/>
    <property type="match status" value="1"/>
</dbReference>
<organism evidence="3">
    <name type="scientific">bioreactor metagenome</name>
    <dbReference type="NCBI Taxonomy" id="1076179"/>
    <lineage>
        <taxon>unclassified sequences</taxon>
        <taxon>metagenomes</taxon>
        <taxon>ecological metagenomes</taxon>
    </lineage>
</organism>
<dbReference type="AlphaFoldDB" id="A0A644V204"/>
<dbReference type="EMBL" id="VSSQ01000204">
    <property type="protein sequence ID" value="MPL85348.1"/>
    <property type="molecule type" value="Genomic_DNA"/>
</dbReference>
<dbReference type="GO" id="GO:0019631">
    <property type="term" value="P:quinate catabolic process"/>
    <property type="evidence" value="ECO:0007669"/>
    <property type="project" value="TreeGrafter"/>
</dbReference>
<reference evidence="3" key="1">
    <citation type="submission" date="2019-08" db="EMBL/GenBank/DDBJ databases">
        <authorList>
            <person name="Kucharzyk K."/>
            <person name="Murdoch R.W."/>
            <person name="Higgins S."/>
            <person name="Loffler F."/>
        </authorList>
    </citation>
    <scope>NUCLEOTIDE SEQUENCE</scope>
</reference>
<name>A0A644V204_9ZZZZ</name>
<dbReference type="GO" id="GO:0003855">
    <property type="term" value="F:3-dehydroquinate dehydratase activity"/>
    <property type="evidence" value="ECO:0007669"/>
    <property type="project" value="UniProtKB-EC"/>
</dbReference>
<dbReference type="EC" id="4.2.1.10" evidence="1"/>
<proteinExistence type="inferred from homology"/>
<protein>
    <recommendedName>
        <fullName evidence="1">3-dehydroquinate dehydratase</fullName>
        <ecNumber evidence="1">4.2.1.10</ecNumber>
    </recommendedName>
</protein>
<accession>A0A644V204</accession>
<dbReference type="InterPro" id="IPR018509">
    <property type="entry name" value="DHquinase_II_CS"/>
</dbReference>
<dbReference type="Gene3D" id="3.40.50.9100">
    <property type="entry name" value="Dehydroquinase, class II"/>
    <property type="match status" value="1"/>
</dbReference>
<evidence type="ECO:0000256" key="2">
    <source>
        <dbReference type="ARBA" id="ARBA00023239"/>
    </source>
</evidence>
<dbReference type="NCBIfam" id="TIGR01088">
    <property type="entry name" value="aroQ"/>
    <property type="match status" value="1"/>
</dbReference>
<evidence type="ECO:0000256" key="1">
    <source>
        <dbReference type="ARBA" id="ARBA00012060"/>
    </source>
</evidence>
<dbReference type="InterPro" id="IPR001874">
    <property type="entry name" value="DHquinase_II"/>
</dbReference>
<dbReference type="Pfam" id="PF01220">
    <property type="entry name" value="DHquinase_II"/>
    <property type="match status" value="1"/>
</dbReference>
<comment type="caution">
    <text evidence="3">The sequence shown here is derived from an EMBL/GenBank/DDBJ whole genome shotgun (WGS) entry which is preliminary data.</text>
</comment>
<gene>
    <name evidence="3" type="primary">aroQ_8</name>
    <name evidence="3" type="ORF">SDC9_31316</name>
</gene>
<dbReference type="NCBIfam" id="NF003807">
    <property type="entry name" value="PRK05395.1-4"/>
    <property type="match status" value="1"/>
</dbReference>
<dbReference type="NCBIfam" id="NF003806">
    <property type="entry name" value="PRK05395.1-3"/>
    <property type="match status" value="1"/>
</dbReference>
<dbReference type="SUPFAM" id="SSF52304">
    <property type="entry name" value="Type II 3-dehydroquinate dehydratase"/>
    <property type="match status" value="1"/>
</dbReference>